<proteinExistence type="predicted"/>
<dbReference type="EMBL" id="MU393531">
    <property type="protein sequence ID" value="KAI4862219.1"/>
    <property type="molecule type" value="Genomic_DNA"/>
</dbReference>
<gene>
    <name evidence="1" type="ORF">F4820DRAFT_33982</name>
</gene>
<reference evidence="1 2" key="1">
    <citation type="journal article" date="2022" name="New Phytol.">
        <title>Ecological generalism drives hyperdiversity of secondary metabolite gene clusters in xylarialean endophytes.</title>
        <authorList>
            <person name="Franco M.E.E."/>
            <person name="Wisecaver J.H."/>
            <person name="Arnold A.E."/>
            <person name="Ju Y.M."/>
            <person name="Slot J.C."/>
            <person name="Ahrendt S."/>
            <person name="Moore L.P."/>
            <person name="Eastman K.E."/>
            <person name="Scott K."/>
            <person name="Konkel Z."/>
            <person name="Mondo S.J."/>
            <person name="Kuo A."/>
            <person name="Hayes R.D."/>
            <person name="Haridas S."/>
            <person name="Andreopoulos B."/>
            <person name="Riley R."/>
            <person name="LaButti K."/>
            <person name="Pangilinan J."/>
            <person name="Lipzen A."/>
            <person name="Amirebrahimi M."/>
            <person name="Yan J."/>
            <person name="Adam C."/>
            <person name="Keymanesh K."/>
            <person name="Ng V."/>
            <person name="Louie K."/>
            <person name="Northen T."/>
            <person name="Drula E."/>
            <person name="Henrissat B."/>
            <person name="Hsieh H.M."/>
            <person name="Youens-Clark K."/>
            <person name="Lutzoni F."/>
            <person name="Miadlikowska J."/>
            <person name="Eastwood D.C."/>
            <person name="Hamelin R.C."/>
            <person name="Grigoriev I.V."/>
            <person name="U'Ren J.M."/>
        </authorList>
    </citation>
    <scope>NUCLEOTIDE SEQUENCE [LARGE SCALE GENOMIC DNA]</scope>
    <source>
        <strain evidence="1 2">CBS 119005</strain>
    </source>
</reference>
<protein>
    <submittedName>
        <fullName evidence="1">Uncharacterized protein</fullName>
    </submittedName>
</protein>
<accession>A0ACB9YSA7</accession>
<name>A0ACB9YSA7_9PEZI</name>
<comment type="caution">
    <text evidence="1">The sequence shown here is derived from an EMBL/GenBank/DDBJ whole genome shotgun (WGS) entry which is preliminary data.</text>
</comment>
<evidence type="ECO:0000313" key="1">
    <source>
        <dbReference type="EMBL" id="KAI4862219.1"/>
    </source>
</evidence>
<sequence>MAEDLGLEYNETLSSKSHDLIRSLRDLIHLIEEKETTGTAAVPSTSVSDILDRFLLWCGNLGALHKPTKNLSLDQRLTDAPEVREQIFVNIADLNEAIEDFSGIILGDNPNRYIPSSNNHDVPDNNDGAELHDGEDQGFDADDSPMDEAHMNLELMAEAMKSLFQLGVLVRKSGPRDRFQRALQQSTSIFDESFDTDYVKQKYPKLNSAECQWLSKRLGSACARRRQFIKYCRNHKARLDAQDDELRDGATERLSSKATTFVRNVESRSFEPPSWDEDDAISIMTATTAFDTDTKLKLPSLTELSPSGDHFECPICFTLQSFNNERTWKIHALRDLKAYVCTIGGTECNSLLFGDRNTWFEHELQNHRSHYNCNFCDRKGFRSKASVIEHISS</sequence>
<dbReference type="Proteomes" id="UP001497700">
    <property type="component" value="Unassembled WGS sequence"/>
</dbReference>
<keyword evidence="2" id="KW-1185">Reference proteome</keyword>
<evidence type="ECO:0000313" key="2">
    <source>
        <dbReference type="Proteomes" id="UP001497700"/>
    </source>
</evidence>
<organism evidence="1 2">
    <name type="scientific">Hypoxylon rubiginosum</name>
    <dbReference type="NCBI Taxonomy" id="110542"/>
    <lineage>
        <taxon>Eukaryota</taxon>
        <taxon>Fungi</taxon>
        <taxon>Dikarya</taxon>
        <taxon>Ascomycota</taxon>
        <taxon>Pezizomycotina</taxon>
        <taxon>Sordariomycetes</taxon>
        <taxon>Xylariomycetidae</taxon>
        <taxon>Xylariales</taxon>
        <taxon>Hypoxylaceae</taxon>
        <taxon>Hypoxylon</taxon>
    </lineage>
</organism>